<protein>
    <submittedName>
        <fullName evidence="2">Uncharacterized protein</fullName>
    </submittedName>
</protein>
<reference evidence="2 3" key="1">
    <citation type="submission" date="2019-05" db="EMBL/GenBank/DDBJ databases">
        <title>Another draft genome of Portunus trituberculatus and its Hox gene families provides insights of decapod evolution.</title>
        <authorList>
            <person name="Jeong J.-H."/>
            <person name="Song I."/>
            <person name="Kim S."/>
            <person name="Choi T."/>
            <person name="Kim D."/>
            <person name="Ryu S."/>
            <person name="Kim W."/>
        </authorList>
    </citation>
    <scope>NUCLEOTIDE SEQUENCE [LARGE SCALE GENOMIC DNA]</scope>
    <source>
        <tissue evidence="2">Muscle</tissue>
    </source>
</reference>
<accession>A0A5B7I119</accession>
<dbReference type="Proteomes" id="UP000324222">
    <property type="component" value="Unassembled WGS sequence"/>
</dbReference>
<comment type="caution">
    <text evidence="2">The sequence shown here is derived from an EMBL/GenBank/DDBJ whole genome shotgun (WGS) entry which is preliminary data.</text>
</comment>
<keyword evidence="3" id="KW-1185">Reference proteome</keyword>
<gene>
    <name evidence="2" type="ORF">E2C01_072804</name>
</gene>
<evidence type="ECO:0000256" key="1">
    <source>
        <dbReference type="SAM" id="MobiDB-lite"/>
    </source>
</evidence>
<evidence type="ECO:0000313" key="2">
    <source>
        <dbReference type="EMBL" id="MPC78320.1"/>
    </source>
</evidence>
<organism evidence="2 3">
    <name type="scientific">Portunus trituberculatus</name>
    <name type="common">Swimming crab</name>
    <name type="synonym">Neptunus trituberculatus</name>
    <dbReference type="NCBI Taxonomy" id="210409"/>
    <lineage>
        <taxon>Eukaryota</taxon>
        <taxon>Metazoa</taxon>
        <taxon>Ecdysozoa</taxon>
        <taxon>Arthropoda</taxon>
        <taxon>Crustacea</taxon>
        <taxon>Multicrustacea</taxon>
        <taxon>Malacostraca</taxon>
        <taxon>Eumalacostraca</taxon>
        <taxon>Eucarida</taxon>
        <taxon>Decapoda</taxon>
        <taxon>Pleocyemata</taxon>
        <taxon>Brachyura</taxon>
        <taxon>Eubrachyura</taxon>
        <taxon>Portunoidea</taxon>
        <taxon>Portunidae</taxon>
        <taxon>Portuninae</taxon>
        <taxon>Portunus</taxon>
    </lineage>
</organism>
<dbReference type="EMBL" id="VSRR010048118">
    <property type="protein sequence ID" value="MPC78320.1"/>
    <property type="molecule type" value="Genomic_DNA"/>
</dbReference>
<proteinExistence type="predicted"/>
<name>A0A5B7I119_PORTR</name>
<feature type="region of interest" description="Disordered" evidence="1">
    <location>
        <begin position="1"/>
        <end position="28"/>
    </location>
</feature>
<sequence length="28" mass="3141">MDRIRTRALGDSSDPKLRMVPLYHGGPT</sequence>
<dbReference type="AlphaFoldDB" id="A0A5B7I119"/>
<evidence type="ECO:0000313" key="3">
    <source>
        <dbReference type="Proteomes" id="UP000324222"/>
    </source>
</evidence>